<reference evidence="3" key="1">
    <citation type="submission" date="2016-10" db="EMBL/GenBank/DDBJ databases">
        <authorList>
            <person name="Varghese N."/>
            <person name="Submissions S."/>
        </authorList>
    </citation>
    <scope>NUCLEOTIDE SEQUENCE [LARGE SCALE GENOMIC DNA]</scope>
    <source>
        <strain evidence="3">DSM 45460</strain>
    </source>
</reference>
<evidence type="ECO:0000313" key="2">
    <source>
        <dbReference type="EMBL" id="SDJ92961.1"/>
    </source>
</evidence>
<proteinExistence type="predicted"/>
<keyword evidence="3" id="KW-1185">Reference proteome</keyword>
<name>A0A1G8XQV2_ACTMZ</name>
<dbReference type="AlphaFoldDB" id="A0A1G8XQV2"/>
<dbReference type="Proteomes" id="UP000199213">
    <property type="component" value="Unassembled WGS sequence"/>
</dbReference>
<evidence type="ECO:0000256" key="1">
    <source>
        <dbReference type="SAM" id="MobiDB-lite"/>
    </source>
</evidence>
<organism evidence="2 3">
    <name type="scientific">Actinopolyspora mzabensis</name>
    <dbReference type="NCBI Taxonomy" id="995066"/>
    <lineage>
        <taxon>Bacteria</taxon>
        <taxon>Bacillati</taxon>
        <taxon>Actinomycetota</taxon>
        <taxon>Actinomycetes</taxon>
        <taxon>Actinopolysporales</taxon>
        <taxon>Actinopolysporaceae</taxon>
        <taxon>Actinopolyspora</taxon>
    </lineage>
</organism>
<dbReference type="OrthoDB" id="9964761at2"/>
<protein>
    <submittedName>
        <fullName evidence="2">Uncharacterized protein</fullName>
    </submittedName>
</protein>
<sequence length="60" mass="7143">MQEKRHREPTRTAEPARDAESVDTRAEGHASARRYPARLARKCFEMNRHRQAWLLGRDLR</sequence>
<feature type="compositionally biased region" description="Basic and acidic residues" evidence="1">
    <location>
        <begin position="1"/>
        <end position="30"/>
    </location>
</feature>
<accession>A0A1G8XQV2</accession>
<dbReference type="EMBL" id="FNFM01000003">
    <property type="protein sequence ID" value="SDJ92961.1"/>
    <property type="molecule type" value="Genomic_DNA"/>
</dbReference>
<gene>
    <name evidence="2" type="ORF">SAMN04487820_10319</name>
</gene>
<feature type="region of interest" description="Disordered" evidence="1">
    <location>
        <begin position="1"/>
        <end position="35"/>
    </location>
</feature>
<evidence type="ECO:0000313" key="3">
    <source>
        <dbReference type="Proteomes" id="UP000199213"/>
    </source>
</evidence>
<dbReference type="RefSeq" id="WP_092626874.1">
    <property type="nucleotide sequence ID" value="NZ_FNFM01000003.1"/>
</dbReference>